<proteinExistence type="inferred from homology"/>
<dbReference type="GO" id="GO:0110142">
    <property type="term" value="C:ubiquinone biosynthesis complex"/>
    <property type="evidence" value="ECO:0007669"/>
    <property type="project" value="UniProtKB-ARBA"/>
</dbReference>
<evidence type="ECO:0000256" key="3">
    <source>
        <dbReference type="ARBA" id="ARBA00005349"/>
    </source>
</evidence>
<dbReference type="Pfam" id="PF01494">
    <property type="entry name" value="FAD_binding_3"/>
    <property type="match status" value="1"/>
</dbReference>
<keyword evidence="4" id="KW-0285">Flavoprotein</keyword>
<dbReference type="PRINTS" id="PR00420">
    <property type="entry name" value="RNGMNOXGNASE"/>
</dbReference>
<gene>
    <name evidence="9" type="ORF">FBQ73_20910</name>
</gene>
<dbReference type="NCBIfam" id="NF005599">
    <property type="entry name" value="PRK07333.1"/>
    <property type="match status" value="1"/>
</dbReference>
<evidence type="ECO:0000256" key="4">
    <source>
        <dbReference type="ARBA" id="ARBA00022630"/>
    </source>
</evidence>
<dbReference type="GO" id="GO:0016705">
    <property type="term" value="F:oxidoreductase activity, acting on paired donors, with incorporation or reduction of molecular oxygen"/>
    <property type="evidence" value="ECO:0007669"/>
    <property type="project" value="InterPro"/>
</dbReference>
<keyword evidence="5" id="KW-0274">FAD</keyword>
<dbReference type="FunFam" id="3.50.50.60:FF:000021">
    <property type="entry name" value="Ubiquinone biosynthesis monooxygenase COQ6"/>
    <property type="match status" value="1"/>
</dbReference>
<dbReference type="PANTHER" id="PTHR43876:SF7">
    <property type="entry name" value="UBIQUINONE BIOSYNTHESIS MONOOXYGENASE COQ6, MITOCHONDRIAL"/>
    <property type="match status" value="1"/>
</dbReference>
<evidence type="ECO:0000313" key="9">
    <source>
        <dbReference type="EMBL" id="TLX40915.1"/>
    </source>
</evidence>
<feature type="domain" description="FAD-binding" evidence="8">
    <location>
        <begin position="32"/>
        <end position="367"/>
    </location>
</feature>
<dbReference type="InterPro" id="IPR018168">
    <property type="entry name" value="Ubi_Hdrlase_CS"/>
</dbReference>
<dbReference type="PANTHER" id="PTHR43876">
    <property type="entry name" value="UBIQUINONE BIOSYNTHESIS MONOOXYGENASE COQ6, MITOCHONDRIAL"/>
    <property type="match status" value="1"/>
</dbReference>
<evidence type="ECO:0000256" key="2">
    <source>
        <dbReference type="ARBA" id="ARBA00004749"/>
    </source>
</evidence>
<comment type="pathway">
    <text evidence="2">Cofactor biosynthesis; ubiquinone biosynthesis.</text>
</comment>
<evidence type="ECO:0000256" key="1">
    <source>
        <dbReference type="ARBA" id="ARBA00001974"/>
    </source>
</evidence>
<evidence type="ECO:0000313" key="10">
    <source>
        <dbReference type="Proteomes" id="UP000305131"/>
    </source>
</evidence>
<dbReference type="GO" id="GO:0006744">
    <property type="term" value="P:ubiquinone biosynthetic process"/>
    <property type="evidence" value="ECO:0007669"/>
    <property type="project" value="UniProtKB-UniPathway"/>
</dbReference>
<reference evidence="9 10" key="1">
    <citation type="submission" date="2019-05" db="EMBL/GenBank/DDBJ databases">
        <authorList>
            <person name="Zhou X."/>
        </authorList>
    </citation>
    <scope>NUCLEOTIDE SEQUENCE [LARGE SCALE GENOMIC DNA]</scope>
    <source>
        <strain evidence="9 10">DSM 432</strain>
    </source>
</reference>
<dbReference type="InterPro" id="IPR051205">
    <property type="entry name" value="UbiH/COQ6_monooxygenase"/>
</dbReference>
<keyword evidence="7" id="KW-0503">Monooxygenase</keyword>
<evidence type="ECO:0000256" key="5">
    <source>
        <dbReference type="ARBA" id="ARBA00022827"/>
    </source>
</evidence>
<dbReference type="SUPFAM" id="SSF51905">
    <property type="entry name" value="FAD/NAD(P)-binding domain"/>
    <property type="match status" value="1"/>
</dbReference>
<dbReference type="Proteomes" id="UP000305131">
    <property type="component" value="Unassembled WGS sequence"/>
</dbReference>
<dbReference type="InterPro" id="IPR036188">
    <property type="entry name" value="FAD/NAD-bd_sf"/>
</dbReference>
<protein>
    <submittedName>
        <fullName evidence="9">Ubiquinone biosynthesis hydroxylase</fullName>
    </submittedName>
</protein>
<accession>A0A6C1K9E4</accession>
<sequence>MTGLNMSEPQAGHTGTGFSAATAVPRADVARADVAIVGGGLAGLSLALALRQGLGPDADIVLFDPYLSHATVDDGRCSAIAAGARRMLTTLGVWQHVGAKAQPIQTMVVTDSRTKDVARPTFLTFDGDVEPGEAFAHMVPNADLQYALIDAARSAGIDLRAQSVDDFTADRSGVSLSAAGAPQLSAQLLVACDGAKSRIRGMAGIANVAWGYGQSGITFAVEHERPHEGRAEEHFLPPGPFAILPLPGNRSSIVWTERTEDADRIVALPSIIFQEELEQRFGHRLGWVKPVTKPRAYPLGFAMARSFIGERLALVGDAAHLIHPIAGQGLNMGLRDVAALAEAVTDAARVGLDFAGPAVLERYQRWRRFDTLAMGVATDGLNRLFSNRSDALRAVRDLGLGLVDRMPRLKGLFIRDAAGLTGQVPKLLRGEAL</sequence>
<keyword evidence="6" id="KW-0560">Oxidoreductase</keyword>
<dbReference type="OrthoDB" id="9796623at2"/>
<dbReference type="UniPathway" id="UPA00232"/>
<name>A0A6C1K9E4_XANAU</name>
<dbReference type="RefSeq" id="WP_138401428.1">
    <property type="nucleotide sequence ID" value="NZ_JBAFVI010000007.1"/>
</dbReference>
<dbReference type="Gene3D" id="3.50.50.60">
    <property type="entry name" value="FAD/NAD(P)-binding domain"/>
    <property type="match status" value="2"/>
</dbReference>
<comment type="similarity">
    <text evidence="3">Belongs to the UbiH/COQ6 family.</text>
</comment>
<comment type="caution">
    <text evidence="9">The sequence shown here is derived from an EMBL/GenBank/DDBJ whole genome shotgun (WGS) entry which is preliminary data.</text>
</comment>
<dbReference type="GO" id="GO:0071949">
    <property type="term" value="F:FAD binding"/>
    <property type="evidence" value="ECO:0007669"/>
    <property type="project" value="InterPro"/>
</dbReference>
<dbReference type="GeneID" id="95775919"/>
<organism evidence="9 10">
    <name type="scientific">Xanthobacter autotrophicus</name>
    <dbReference type="NCBI Taxonomy" id="280"/>
    <lineage>
        <taxon>Bacteria</taxon>
        <taxon>Pseudomonadati</taxon>
        <taxon>Pseudomonadota</taxon>
        <taxon>Alphaproteobacteria</taxon>
        <taxon>Hyphomicrobiales</taxon>
        <taxon>Xanthobacteraceae</taxon>
        <taxon>Xanthobacter</taxon>
    </lineage>
</organism>
<evidence type="ECO:0000256" key="7">
    <source>
        <dbReference type="ARBA" id="ARBA00023033"/>
    </source>
</evidence>
<dbReference type="EMBL" id="VAUP01000041">
    <property type="protein sequence ID" value="TLX40915.1"/>
    <property type="molecule type" value="Genomic_DNA"/>
</dbReference>
<keyword evidence="9" id="KW-0830">Ubiquinone</keyword>
<dbReference type="InterPro" id="IPR002938">
    <property type="entry name" value="FAD-bd"/>
</dbReference>
<evidence type="ECO:0000259" key="8">
    <source>
        <dbReference type="Pfam" id="PF01494"/>
    </source>
</evidence>
<comment type="cofactor">
    <cofactor evidence="1">
        <name>FAD</name>
        <dbReference type="ChEBI" id="CHEBI:57692"/>
    </cofactor>
</comment>
<dbReference type="NCBIfam" id="TIGR01988">
    <property type="entry name" value="Ubi-OHases"/>
    <property type="match status" value="1"/>
</dbReference>
<dbReference type="AlphaFoldDB" id="A0A6C1K9E4"/>
<evidence type="ECO:0000256" key="6">
    <source>
        <dbReference type="ARBA" id="ARBA00023002"/>
    </source>
</evidence>
<dbReference type="GO" id="GO:0004497">
    <property type="term" value="F:monooxygenase activity"/>
    <property type="evidence" value="ECO:0007669"/>
    <property type="project" value="UniProtKB-KW"/>
</dbReference>
<dbReference type="InterPro" id="IPR010971">
    <property type="entry name" value="UbiH/COQ6"/>
</dbReference>
<dbReference type="PROSITE" id="PS01304">
    <property type="entry name" value="UBIH"/>
    <property type="match status" value="1"/>
</dbReference>